<name>A0A8S5P8L2_9CAUD</name>
<dbReference type="EMBL" id="BK015347">
    <property type="protein sequence ID" value="DAE02540.1"/>
    <property type="molecule type" value="Genomic_DNA"/>
</dbReference>
<protein>
    <submittedName>
        <fullName evidence="3">Uncharacterized protein</fullName>
    </submittedName>
</protein>
<keyword evidence="1" id="KW-0175">Coiled coil</keyword>
<feature type="region of interest" description="Disordered" evidence="2">
    <location>
        <begin position="1"/>
        <end position="24"/>
    </location>
</feature>
<evidence type="ECO:0000256" key="1">
    <source>
        <dbReference type="SAM" id="Coils"/>
    </source>
</evidence>
<feature type="coiled-coil region" evidence="1">
    <location>
        <begin position="61"/>
        <end position="88"/>
    </location>
</feature>
<evidence type="ECO:0000313" key="3">
    <source>
        <dbReference type="EMBL" id="DAE02540.1"/>
    </source>
</evidence>
<sequence>MAKVKQTSTKDTKKSLRPALTPEARENRAIALAMDLVEERLMNGTASSQETTHFLKLGSVKNKLEIEKLKAENDLIHAKAEMVRAQKNNEEMFKDAIAAMKEYSGNGTTEDDIEDEY</sequence>
<reference evidence="3" key="1">
    <citation type="journal article" date="2021" name="Proc. Natl. Acad. Sci. U.S.A.">
        <title>A Catalog of Tens of Thousands of Viruses from Human Metagenomes Reveals Hidden Associations with Chronic Diseases.</title>
        <authorList>
            <person name="Tisza M.J."/>
            <person name="Buck C.B."/>
        </authorList>
    </citation>
    <scope>NUCLEOTIDE SEQUENCE</scope>
    <source>
        <strain evidence="3">CtmYS12</strain>
    </source>
</reference>
<proteinExistence type="predicted"/>
<evidence type="ECO:0000256" key="2">
    <source>
        <dbReference type="SAM" id="MobiDB-lite"/>
    </source>
</evidence>
<accession>A0A8S5P8L2</accession>
<organism evidence="3">
    <name type="scientific">Siphoviridae sp. ctmYS12</name>
    <dbReference type="NCBI Taxonomy" id="2825652"/>
    <lineage>
        <taxon>Viruses</taxon>
        <taxon>Duplodnaviria</taxon>
        <taxon>Heunggongvirae</taxon>
        <taxon>Uroviricota</taxon>
        <taxon>Caudoviricetes</taxon>
    </lineage>
</organism>